<reference evidence="1" key="2">
    <citation type="journal article" date="2021" name="Genome Biol. Evol.">
        <title>Developing a high-quality reference genome for a parasitic bivalve with doubly uniparental inheritance (Bivalvia: Unionida).</title>
        <authorList>
            <person name="Smith C.H."/>
        </authorList>
    </citation>
    <scope>NUCLEOTIDE SEQUENCE</scope>
    <source>
        <strain evidence="1">CHS0354</strain>
        <tissue evidence="1">Mantle</tissue>
    </source>
</reference>
<gene>
    <name evidence="1" type="ORF">CHS0354_009536</name>
</gene>
<reference evidence="1" key="3">
    <citation type="submission" date="2023-05" db="EMBL/GenBank/DDBJ databases">
        <authorList>
            <person name="Smith C.H."/>
        </authorList>
    </citation>
    <scope>NUCLEOTIDE SEQUENCE</scope>
    <source>
        <strain evidence="1">CHS0354</strain>
        <tissue evidence="1">Mantle</tissue>
    </source>
</reference>
<proteinExistence type="predicted"/>
<dbReference type="AlphaFoldDB" id="A0AAE0SP76"/>
<dbReference type="EMBL" id="JAEAOA010000613">
    <property type="protein sequence ID" value="KAK3595580.1"/>
    <property type="molecule type" value="Genomic_DNA"/>
</dbReference>
<evidence type="ECO:0000313" key="1">
    <source>
        <dbReference type="EMBL" id="KAK3595580.1"/>
    </source>
</evidence>
<protein>
    <submittedName>
        <fullName evidence="1">Uncharacterized protein</fullName>
    </submittedName>
</protein>
<comment type="caution">
    <text evidence="1">The sequence shown here is derived from an EMBL/GenBank/DDBJ whole genome shotgun (WGS) entry which is preliminary data.</text>
</comment>
<reference evidence="1" key="1">
    <citation type="journal article" date="2021" name="Genome Biol. Evol.">
        <title>A High-Quality Reference Genome for a Parasitic Bivalve with Doubly Uniparental Inheritance (Bivalvia: Unionida).</title>
        <authorList>
            <person name="Smith C.H."/>
        </authorList>
    </citation>
    <scope>NUCLEOTIDE SEQUENCE</scope>
    <source>
        <strain evidence="1">CHS0354</strain>
    </source>
</reference>
<accession>A0AAE0SP76</accession>
<dbReference type="Gene3D" id="2.120.10.30">
    <property type="entry name" value="TolB, C-terminal domain"/>
    <property type="match status" value="1"/>
</dbReference>
<dbReference type="SUPFAM" id="SSF101898">
    <property type="entry name" value="NHL repeat"/>
    <property type="match status" value="1"/>
</dbReference>
<evidence type="ECO:0000313" key="2">
    <source>
        <dbReference type="Proteomes" id="UP001195483"/>
    </source>
</evidence>
<organism evidence="1 2">
    <name type="scientific">Potamilus streckersoni</name>
    <dbReference type="NCBI Taxonomy" id="2493646"/>
    <lineage>
        <taxon>Eukaryota</taxon>
        <taxon>Metazoa</taxon>
        <taxon>Spiralia</taxon>
        <taxon>Lophotrochozoa</taxon>
        <taxon>Mollusca</taxon>
        <taxon>Bivalvia</taxon>
        <taxon>Autobranchia</taxon>
        <taxon>Heteroconchia</taxon>
        <taxon>Palaeoheterodonta</taxon>
        <taxon>Unionida</taxon>
        <taxon>Unionoidea</taxon>
        <taxon>Unionidae</taxon>
        <taxon>Ambleminae</taxon>
        <taxon>Lampsilini</taxon>
        <taxon>Potamilus</taxon>
    </lineage>
</organism>
<dbReference type="Proteomes" id="UP001195483">
    <property type="component" value="Unassembled WGS sequence"/>
</dbReference>
<sequence length="185" mass="20899">MSLREWRNAMNDHIGQVEADALQKLDQVCKQEAIIVSDHIAEIKSSIAAIDTSHRMLMKIINTIELSKLSLRNTHCNSPDGQKLYYTTENKIVTTNTKGQPLKTFECKNLKIAYGITLDKKGIIYCCGYKSNTVVQLFLEGRQLAVLLSQNCGLKQPVGLCLNDKSNTVLVYEDNSDYVRVFRLK</sequence>
<dbReference type="InterPro" id="IPR011042">
    <property type="entry name" value="6-blade_b-propeller_TolB-like"/>
</dbReference>
<name>A0AAE0SP76_9BIVA</name>
<keyword evidence="2" id="KW-1185">Reference proteome</keyword>